<evidence type="ECO:0000313" key="1">
    <source>
        <dbReference type="EMBL" id="MFC7409741.1"/>
    </source>
</evidence>
<keyword evidence="2" id="KW-1185">Reference proteome</keyword>
<sequence length="180" mass="18179">MTFARHRPLAPAPASGATSARVRAWPPVLGTALVWGALAMSAGYWGLRWWGEAPSRPLPPPPTAALNIDTGRVAAALGARAASDVPAARAPVAGLSARLRLLGVVAGRDGLGAALISVDGQPAKPVRRGGVVVEGVRLLSLGARHAEVGDDAGRTRLALPAIEATPTVAAKVIGAGVIRP</sequence>
<accession>A0ABW2QKZ5</accession>
<reference evidence="2" key="1">
    <citation type="journal article" date="2019" name="Int. J. Syst. Evol. Microbiol.">
        <title>The Global Catalogue of Microorganisms (GCM) 10K type strain sequencing project: providing services to taxonomists for standard genome sequencing and annotation.</title>
        <authorList>
            <consortium name="The Broad Institute Genomics Platform"/>
            <consortium name="The Broad Institute Genome Sequencing Center for Infectious Disease"/>
            <person name="Wu L."/>
            <person name="Ma J."/>
        </authorList>
    </citation>
    <scope>NUCLEOTIDE SEQUENCE [LARGE SCALE GENOMIC DNA]</scope>
    <source>
        <strain evidence="2">CGMCC 1.12371</strain>
    </source>
</reference>
<name>A0ABW2QKZ5_9BURK</name>
<dbReference type="EMBL" id="JBHTCA010000008">
    <property type="protein sequence ID" value="MFC7409741.1"/>
    <property type="molecule type" value="Genomic_DNA"/>
</dbReference>
<organism evidence="1 2">
    <name type="scientific">Hydrogenophaga atypica</name>
    <dbReference type="NCBI Taxonomy" id="249409"/>
    <lineage>
        <taxon>Bacteria</taxon>
        <taxon>Pseudomonadati</taxon>
        <taxon>Pseudomonadota</taxon>
        <taxon>Betaproteobacteria</taxon>
        <taxon>Burkholderiales</taxon>
        <taxon>Comamonadaceae</taxon>
        <taxon>Hydrogenophaga</taxon>
    </lineage>
</organism>
<comment type="caution">
    <text evidence="1">The sequence shown here is derived from an EMBL/GenBank/DDBJ whole genome shotgun (WGS) entry which is preliminary data.</text>
</comment>
<protein>
    <submittedName>
        <fullName evidence="1">Type II secretion system protein N</fullName>
    </submittedName>
</protein>
<dbReference type="Proteomes" id="UP001596501">
    <property type="component" value="Unassembled WGS sequence"/>
</dbReference>
<dbReference type="RefSeq" id="WP_382223829.1">
    <property type="nucleotide sequence ID" value="NZ_JBHTCA010000008.1"/>
</dbReference>
<proteinExistence type="predicted"/>
<gene>
    <name evidence="1" type="ORF">ACFQPB_12790</name>
</gene>
<evidence type="ECO:0000313" key="2">
    <source>
        <dbReference type="Proteomes" id="UP001596501"/>
    </source>
</evidence>